<protein>
    <submittedName>
        <fullName evidence="1">Uncharacterized protein</fullName>
    </submittedName>
</protein>
<keyword evidence="2" id="KW-1185">Reference proteome</keyword>
<comment type="caution">
    <text evidence="1">The sequence shown here is derived from an EMBL/GenBank/DDBJ whole genome shotgun (WGS) entry which is preliminary data.</text>
</comment>
<dbReference type="Proteomes" id="UP001066276">
    <property type="component" value="Chromosome 4_2"/>
</dbReference>
<gene>
    <name evidence="1" type="ORF">NDU88_001583</name>
</gene>
<dbReference type="AlphaFoldDB" id="A0AAV7SBB0"/>
<proteinExistence type="predicted"/>
<reference evidence="1" key="1">
    <citation type="journal article" date="2022" name="bioRxiv">
        <title>Sequencing and chromosome-scale assembly of the giantPleurodeles waltlgenome.</title>
        <authorList>
            <person name="Brown T."/>
            <person name="Elewa A."/>
            <person name="Iarovenko S."/>
            <person name="Subramanian E."/>
            <person name="Araus A.J."/>
            <person name="Petzold A."/>
            <person name="Susuki M."/>
            <person name="Suzuki K.-i.T."/>
            <person name="Hayashi T."/>
            <person name="Toyoda A."/>
            <person name="Oliveira C."/>
            <person name="Osipova E."/>
            <person name="Leigh N.D."/>
            <person name="Simon A."/>
            <person name="Yun M.H."/>
        </authorList>
    </citation>
    <scope>NUCLEOTIDE SEQUENCE</scope>
    <source>
        <strain evidence="1">20211129_DDA</strain>
        <tissue evidence="1">Liver</tissue>
    </source>
</reference>
<organism evidence="1 2">
    <name type="scientific">Pleurodeles waltl</name>
    <name type="common">Iberian ribbed newt</name>
    <dbReference type="NCBI Taxonomy" id="8319"/>
    <lineage>
        <taxon>Eukaryota</taxon>
        <taxon>Metazoa</taxon>
        <taxon>Chordata</taxon>
        <taxon>Craniata</taxon>
        <taxon>Vertebrata</taxon>
        <taxon>Euteleostomi</taxon>
        <taxon>Amphibia</taxon>
        <taxon>Batrachia</taxon>
        <taxon>Caudata</taxon>
        <taxon>Salamandroidea</taxon>
        <taxon>Salamandridae</taxon>
        <taxon>Pleurodelinae</taxon>
        <taxon>Pleurodeles</taxon>
    </lineage>
</organism>
<evidence type="ECO:0000313" key="1">
    <source>
        <dbReference type="EMBL" id="KAJ1161095.1"/>
    </source>
</evidence>
<accession>A0AAV7SBB0</accession>
<sequence>MGRHPDCIGAAHPRLGVPSPGILDRAIGLTPGCEECGQPVQGGGSSRLPPLDFLHFHCWGSLPDVELRACRPLNVHILCCLAWGCIGLEAACLVLKRRPESRSSTLLDGPGRVGGWP</sequence>
<evidence type="ECO:0000313" key="2">
    <source>
        <dbReference type="Proteomes" id="UP001066276"/>
    </source>
</evidence>
<dbReference type="EMBL" id="JANPWB010000008">
    <property type="protein sequence ID" value="KAJ1161095.1"/>
    <property type="molecule type" value="Genomic_DNA"/>
</dbReference>
<name>A0AAV7SBB0_PLEWA</name>